<feature type="transmembrane region" description="Helical" evidence="1">
    <location>
        <begin position="33"/>
        <end position="54"/>
    </location>
</feature>
<name>A0A2C6CWL1_9GAMM</name>
<dbReference type="STRING" id="1111728.GCA_000427805_03990"/>
<feature type="transmembrane region" description="Helical" evidence="1">
    <location>
        <begin position="66"/>
        <end position="83"/>
    </location>
</feature>
<reference evidence="2" key="1">
    <citation type="submission" date="2017-09" db="EMBL/GenBank/DDBJ databases">
        <title>FDA dAtabase for Regulatory Grade micrObial Sequences (FDA-ARGOS): Supporting development and validation of Infectious Disease Dx tests.</title>
        <authorList>
            <person name="Minogue T."/>
            <person name="Wolcott M."/>
            <person name="Wasieloski L."/>
            <person name="Aguilar W."/>
            <person name="Moore D."/>
            <person name="Tallon L.J."/>
            <person name="Sadzewicz L."/>
            <person name="Ott S."/>
            <person name="Zhao X."/>
            <person name="Nagaraj S."/>
            <person name="Vavikolanu K."/>
            <person name="Aluvathingal J."/>
            <person name="Nadendla S."/>
            <person name="Sichtig H."/>
        </authorList>
    </citation>
    <scope>NUCLEOTIDE SEQUENCE</scope>
    <source>
        <strain evidence="2">FDAARGOS_387</strain>
    </source>
</reference>
<keyword evidence="1" id="KW-0472">Membrane</keyword>
<keyword evidence="1" id="KW-0812">Transmembrane</keyword>
<evidence type="ECO:0000313" key="4">
    <source>
        <dbReference type="Proteomes" id="UP000224974"/>
    </source>
</evidence>
<accession>A0A2C6CWL1</accession>
<keyword evidence="1" id="KW-1133">Transmembrane helix</keyword>
<dbReference type="Proteomes" id="UP000224974">
    <property type="component" value="Unassembled WGS sequence"/>
</dbReference>
<dbReference type="Pfam" id="PF05449">
    <property type="entry name" value="Phage_holin_3_7"/>
    <property type="match status" value="1"/>
</dbReference>
<dbReference type="InterPro" id="IPR008473">
    <property type="entry name" value="Phage_holin_3_7"/>
</dbReference>
<protein>
    <submittedName>
        <fullName evidence="2">Phage holin family protein</fullName>
    </submittedName>
    <submittedName>
        <fullName evidence="3">Protein of uncharacterized function (DUF754)</fullName>
    </submittedName>
</protein>
<dbReference type="EMBL" id="CAADJA010000002">
    <property type="protein sequence ID" value="VFS51243.1"/>
    <property type="molecule type" value="Genomic_DNA"/>
</dbReference>
<evidence type="ECO:0000313" key="2">
    <source>
        <dbReference type="EMBL" id="PHI31049.1"/>
    </source>
</evidence>
<proteinExistence type="predicted"/>
<reference evidence="3 5" key="3">
    <citation type="submission" date="2019-03" db="EMBL/GenBank/DDBJ databases">
        <authorList>
            <consortium name="Pathogen Informatics"/>
        </authorList>
    </citation>
    <scope>NUCLEOTIDE SEQUENCE [LARGE SCALE GENOMIC DNA]</scope>
    <source>
        <strain evidence="3 5">NCTC12282</strain>
    </source>
</reference>
<gene>
    <name evidence="2" type="ORF">CRN84_17765</name>
    <name evidence="3" type="ORF">NCTC12282_04918</name>
</gene>
<dbReference type="RefSeq" id="WP_036016487.1">
    <property type="nucleotide sequence ID" value="NZ_CAADJA010000002.1"/>
</dbReference>
<organism evidence="2 4">
    <name type="scientific">Budvicia aquatica</name>
    <dbReference type="NCBI Taxonomy" id="82979"/>
    <lineage>
        <taxon>Bacteria</taxon>
        <taxon>Pseudomonadati</taxon>
        <taxon>Pseudomonadota</taxon>
        <taxon>Gammaproteobacteria</taxon>
        <taxon>Enterobacterales</taxon>
        <taxon>Budviciaceae</taxon>
        <taxon>Budvicia</taxon>
    </lineage>
</organism>
<feature type="transmembrane region" description="Helical" evidence="1">
    <location>
        <begin position="6"/>
        <end position="21"/>
    </location>
</feature>
<evidence type="ECO:0000313" key="3">
    <source>
        <dbReference type="EMBL" id="VFS51243.1"/>
    </source>
</evidence>
<dbReference type="EMBL" id="PDDX01000001">
    <property type="protein sequence ID" value="PHI31049.1"/>
    <property type="molecule type" value="Genomic_DNA"/>
</dbReference>
<reference evidence="4" key="2">
    <citation type="submission" date="2017-09" db="EMBL/GenBank/DDBJ databases">
        <title>FDA dAtabase for Regulatory Grade micrObial Sequences (FDA-ARGOS): Supporting development and validation of Infectious Disease Dx tests.</title>
        <authorList>
            <person name="Minogue T."/>
            <person name="Wolcott M."/>
            <person name="Wasieloski L."/>
            <person name="Aguilar W."/>
            <person name="Moore D."/>
            <person name="Tallon L."/>
            <person name="Sadzewicz L."/>
            <person name="Ott S."/>
            <person name="Zhao X."/>
            <person name="Nagaraj S."/>
            <person name="Vavikolanu K."/>
            <person name="Aluvathingal J."/>
            <person name="Nadendla S."/>
            <person name="Sichtig H."/>
        </authorList>
    </citation>
    <scope>NUCLEOTIDE SEQUENCE [LARGE SCALE GENOMIC DNA]</scope>
    <source>
        <strain evidence="4">FDAARGOS_387</strain>
    </source>
</reference>
<keyword evidence="4" id="KW-1185">Reference proteome</keyword>
<dbReference type="AlphaFoldDB" id="A0A2C6CWL1"/>
<dbReference type="Proteomes" id="UP000373449">
    <property type="component" value="Unassembled WGS sequence"/>
</dbReference>
<evidence type="ECO:0000256" key="1">
    <source>
        <dbReference type="SAM" id="Phobius"/>
    </source>
</evidence>
<dbReference type="OrthoDB" id="6455699at2"/>
<sequence length="93" mass="10293">MNNILPWVNAIACGLIALRLMTFSRKGEQHRPLIAVVAYLIVVATASVPIRFFFGDYPIHDISETVLNVTLCVAVFAVKGNMARMFRGNGKNE</sequence>
<evidence type="ECO:0000313" key="5">
    <source>
        <dbReference type="Proteomes" id="UP000373449"/>
    </source>
</evidence>